<name>A0ABD7MA14_MICLU</name>
<protein>
    <submittedName>
        <fullName evidence="2">Acyl-coenzyme A synthetase/AMP-(Fatty) acid ligase</fullName>
    </submittedName>
</protein>
<comment type="caution">
    <text evidence="2">The sequence shown here is derived from an EMBL/GenBank/DDBJ whole genome shotgun (WGS) entry which is preliminary data.</text>
</comment>
<dbReference type="AlphaFoldDB" id="A0ABD7MA14"/>
<reference evidence="2 3" key="1">
    <citation type="submission" date="2016-11" db="EMBL/GenBank/DDBJ databases">
        <authorList>
            <person name="Varghese N."/>
            <person name="Submissions S."/>
        </authorList>
    </citation>
    <scope>NUCLEOTIDE SEQUENCE [LARGE SCALE GENOMIC DNA]</scope>
    <source>
        <strain evidence="2 3">VTM4R57</strain>
    </source>
</reference>
<dbReference type="InterPro" id="IPR000873">
    <property type="entry name" value="AMP-dep_synth/lig_dom"/>
</dbReference>
<keyword evidence="2" id="KW-0436">Ligase</keyword>
<dbReference type="EMBL" id="FRCE01000014">
    <property type="protein sequence ID" value="SHL83834.1"/>
    <property type="molecule type" value="Genomic_DNA"/>
</dbReference>
<evidence type="ECO:0000313" key="3">
    <source>
        <dbReference type="Proteomes" id="UP000184253"/>
    </source>
</evidence>
<dbReference type="InterPro" id="IPR020845">
    <property type="entry name" value="AMP-binding_CS"/>
</dbReference>
<feature type="domain" description="AMP-dependent synthetase/ligase" evidence="1">
    <location>
        <begin position="46"/>
        <end position="385"/>
    </location>
</feature>
<dbReference type="Pfam" id="PF00501">
    <property type="entry name" value="AMP-binding"/>
    <property type="match status" value="1"/>
</dbReference>
<dbReference type="PANTHER" id="PTHR43767">
    <property type="entry name" value="LONG-CHAIN-FATTY-ACID--COA LIGASE"/>
    <property type="match status" value="1"/>
</dbReference>
<evidence type="ECO:0000259" key="1">
    <source>
        <dbReference type="Pfam" id="PF00501"/>
    </source>
</evidence>
<gene>
    <name evidence="2" type="ORF">SAMN04487849_1146</name>
</gene>
<organism evidence="2 3">
    <name type="scientific">Micrococcus luteus</name>
    <name type="common">Micrococcus lysodeikticus</name>
    <dbReference type="NCBI Taxonomy" id="1270"/>
    <lineage>
        <taxon>Bacteria</taxon>
        <taxon>Bacillati</taxon>
        <taxon>Actinomycetota</taxon>
        <taxon>Actinomycetes</taxon>
        <taxon>Micrococcales</taxon>
        <taxon>Micrococcaceae</taxon>
        <taxon>Micrococcus</taxon>
    </lineage>
</organism>
<sequence length="520" mass="58378">MMISALKQLVAPSSEPLHLYWSFRDSVRKHPAVMMHFDTSLPTFPELGIHATYAEVLDAVERRGAWLISHGMTPGTHTAVFKSASFDSYMWAVAIGYAGGVPVMISPHLPAETLDALLHRLDEPWVLYDAETAEKVRTANGATPEHKIHLASYEPVDEPAAPAPRGRVDAVAYMTHTSGTTGVPKLIVHSQTSMGWRVLWQQRILSAVDKDSLVAFHISPVHSRFNIGIASLMSYGFSLLNISDPSLPNVDATLRRYRPKVLETHPNHFVRWLTLVESDPSAFSSIKYLHSTFDAINKETMAKYLRASKYTVPVFLQVYGQSECGPMIMRAHTPQTLRLTNARWVGVGMPRMTKARIVDQHGRVQRRRKSGAIQMYSRGRALTYWREEERFNQNLYGQWWDSGDVGIKGYLGQIALLDRQVDLIANVESTLALEDRLLDQHSFLSEVVFVRGQAGEPQPVLAVADGHEMDWEAWWKSVADLPHMAAPLVLPYEDLPRTATMKVQRNQLEAALPRLQASTA</sequence>
<dbReference type="RefSeq" id="WP_218587495.1">
    <property type="nucleotide sequence ID" value="NZ_FRCE01000014.1"/>
</dbReference>
<dbReference type="Gene3D" id="3.40.50.12780">
    <property type="entry name" value="N-terminal domain of ligase-like"/>
    <property type="match status" value="1"/>
</dbReference>
<accession>A0ABD7MA14</accession>
<dbReference type="SUPFAM" id="SSF56801">
    <property type="entry name" value="Acetyl-CoA synthetase-like"/>
    <property type="match status" value="1"/>
</dbReference>
<proteinExistence type="predicted"/>
<dbReference type="PANTHER" id="PTHR43767:SF1">
    <property type="entry name" value="NONRIBOSOMAL PEPTIDE SYNTHASE PES1 (EUROFUNG)-RELATED"/>
    <property type="match status" value="1"/>
</dbReference>
<evidence type="ECO:0000313" key="2">
    <source>
        <dbReference type="EMBL" id="SHL83834.1"/>
    </source>
</evidence>
<dbReference type="GO" id="GO:0016874">
    <property type="term" value="F:ligase activity"/>
    <property type="evidence" value="ECO:0007669"/>
    <property type="project" value="UniProtKB-KW"/>
</dbReference>
<dbReference type="InterPro" id="IPR050237">
    <property type="entry name" value="ATP-dep_AMP-bd_enzyme"/>
</dbReference>
<dbReference type="PROSITE" id="PS00455">
    <property type="entry name" value="AMP_BINDING"/>
    <property type="match status" value="1"/>
</dbReference>
<dbReference type="Proteomes" id="UP000184253">
    <property type="component" value="Unassembled WGS sequence"/>
</dbReference>
<dbReference type="InterPro" id="IPR042099">
    <property type="entry name" value="ANL_N_sf"/>
</dbReference>